<keyword evidence="2" id="KW-1133">Transmembrane helix</keyword>
<keyword evidence="2" id="KW-0812">Transmembrane</keyword>
<feature type="chain" id="PRO_5034487944" evidence="3">
    <location>
        <begin position="23"/>
        <end position="513"/>
    </location>
</feature>
<dbReference type="KEGG" id="cvn:111110661"/>
<name>A0A8B8BHW9_CRAVI</name>
<dbReference type="InterPro" id="IPR002889">
    <property type="entry name" value="WSC_carb-bd"/>
</dbReference>
<protein>
    <submittedName>
        <fullName evidence="6">Uncharacterized protein LOC111110661 isoform X1</fullName>
    </submittedName>
</protein>
<evidence type="ECO:0000256" key="2">
    <source>
        <dbReference type="SAM" id="Phobius"/>
    </source>
</evidence>
<gene>
    <name evidence="6" type="primary">LOC111110661</name>
</gene>
<evidence type="ECO:0000313" key="6">
    <source>
        <dbReference type="RefSeq" id="XP_022302965.1"/>
    </source>
</evidence>
<feature type="transmembrane region" description="Helical" evidence="2">
    <location>
        <begin position="347"/>
        <end position="369"/>
    </location>
</feature>
<feature type="compositionally biased region" description="Polar residues" evidence="1">
    <location>
        <begin position="479"/>
        <end position="488"/>
    </location>
</feature>
<evidence type="ECO:0000259" key="4">
    <source>
        <dbReference type="PROSITE" id="PS51212"/>
    </source>
</evidence>
<dbReference type="PROSITE" id="PS51212">
    <property type="entry name" value="WSC"/>
    <property type="match status" value="1"/>
</dbReference>
<evidence type="ECO:0000256" key="3">
    <source>
        <dbReference type="SAM" id="SignalP"/>
    </source>
</evidence>
<keyword evidence="3" id="KW-0732">Signal</keyword>
<feature type="signal peptide" evidence="3">
    <location>
        <begin position="1"/>
        <end position="22"/>
    </location>
</feature>
<sequence length="513" mass="57400">MKMNRSCYTIFFIFLLSTLTTGANLNWFEAQEQCRDRGGLTIEDDKSDQSYWIGRYRRITPWIKIKGCFKDSVLSNITPKLSLSMFRTSVGICQEMCQRHNTTVFAVKAKNCICIEDVSAMFLSESVDPKNCNSDCFLVKNDIYENECGGNSSYNVFEFESNTAIEGFGNKKQCMALQCIDNRFISRNCSDALFKKCKGNSSFGPGTGWTQAMKNCKDAEQPSYLFGNVELQNANLACNSIEFSNNIALFWIGVARQMYLNKDDGWNFGIDQRQSFIECKTSTNNEYQDCLTKMNNSVFCSLQSIGVSTVSSSSLDTRYTTQHETLTIGKNVFVDDTTQNTDGVSTVVAFSLGIVVFVMIVITTIVYLYHRRKLRRSKHSVYVLPAQVSAEHEARGHPSYITLTGLNESPPPNDDNDDSAVYAEIIDSDGEVHNDCYTRPGPKAESNDDYLQPYNILTKTAERLHTYESLKNTIKDENPNSLSENISVSDREEGPACGVGNTSKTDVASVVSA</sequence>
<dbReference type="AlphaFoldDB" id="A0A8B8BHW9"/>
<feature type="domain" description="WSC" evidence="4">
    <location>
        <begin position="62"/>
        <end position="160"/>
    </location>
</feature>
<organism evidence="5 6">
    <name type="scientific">Crassostrea virginica</name>
    <name type="common">Eastern oyster</name>
    <dbReference type="NCBI Taxonomy" id="6565"/>
    <lineage>
        <taxon>Eukaryota</taxon>
        <taxon>Metazoa</taxon>
        <taxon>Spiralia</taxon>
        <taxon>Lophotrochozoa</taxon>
        <taxon>Mollusca</taxon>
        <taxon>Bivalvia</taxon>
        <taxon>Autobranchia</taxon>
        <taxon>Pteriomorphia</taxon>
        <taxon>Ostreida</taxon>
        <taxon>Ostreoidea</taxon>
        <taxon>Ostreidae</taxon>
        <taxon>Crassostrea</taxon>
    </lineage>
</organism>
<proteinExistence type="predicted"/>
<feature type="compositionally biased region" description="Polar residues" evidence="1">
    <location>
        <begin position="500"/>
        <end position="513"/>
    </location>
</feature>
<feature type="region of interest" description="Disordered" evidence="1">
    <location>
        <begin position="475"/>
        <end position="513"/>
    </location>
</feature>
<evidence type="ECO:0000256" key="1">
    <source>
        <dbReference type="SAM" id="MobiDB-lite"/>
    </source>
</evidence>
<dbReference type="RefSeq" id="XP_022302965.1">
    <property type="nucleotide sequence ID" value="XM_022447257.1"/>
</dbReference>
<evidence type="ECO:0000313" key="5">
    <source>
        <dbReference type="Proteomes" id="UP000694844"/>
    </source>
</evidence>
<keyword evidence="5" id="KW-1185">Reference proteome</keyword>
<dbReference type="GeneID" id="111110661"/>
<keyword evidence="2" id="KW-0472">Membrane</keyword>
<dbReference type="Proteomes" id="UP000694844">
    <property type="component" value="Chromosome 8"/>
</dbReference>
<accession>A0A8B8BHW9</accession>
<reference evidence="6" key="1">
    <citation type="submission" date="2025-08" db="UniProtKB">
        <authorList>
            <consortium name="RefSeq"/>
        </authorList>
    </citation>
    <scope>IDENTIFICATION</scope>
    <source>
        <tissue evidence="6">Whole sample</tissue>
    </source>
</reference>